<evidence type="ECO:0000259" key="14">
    <source>
        <dbReference type="Pfam" id="PF26216"/>
    </source>
</evidence>
<feature type="domain" description="GDPGP1-like C-terminal" evidence="14">
    <location>
        <begin position="231"/>
        <end position="366"/>
    </location>
</feature>
<dbReference type="EMBL" id="CAXHTA020000007">
    <property type="protein sequence ID" value="CAL5222483.1"/>
    <property type="molecule type" value="Genomic_DNA"/>
</dbReference>
<keyword evidence="9" id="KW-0808">Transferase</keyword>
<keyword evidence="10" id="KW-0548">Nucleotidyltransferase</keyword>
<dbReference type="InterPro" id="IPR058865">
    <property type="entry name" value="GDPGP1_C"/>
</dbReference>
<keyword evidence="17" id="KW-1185">Reference proteome</keyword>
<evidence type="ECO:0000313" key="17">
    <source>
        <dbReference type="Proteomes" id="UP001497392"/>
    </source>
</evidence>
<organism evidence="16 17">
    <name type="scientific">Coccomyxa viridis</name>
    <dbReference type="NCBI Taxonomy" id="1274662"/>
    <lineage>
        <taxon>Eukaryota</taxon>
        <taxon>Viridiplantae</taxon>
        <taxon>Chlorophyta</taxon>
        <taxon>core chlorophytes</taxon>
        <taxon>Trebouxiophyceae</taxon>
        <taxon>Trebouxiophyceae incertae sedis</taxon>
        <taxon>Coccomyxaceae</taxon>
        <taxon>Coccomyxa</taxon>
    </lineage>
</organism>
<comment type="caution">
    <text evidence="16">The sequence shown here is derived from an EMBL/GenBank/DDBJ whole genome shotgun (WGS) entry which is preliminary data.</text>
</comment>
<dbReference type="InterPro" id="IPR058866">
    <property type="entry name" value="GDPGP1_N"/>
</dbReference>
<dbReference type="PANTHER" id="PTHR20884">
    <property type="entry name" value="GDP-D-GLUCOSE PHOSPHORYLASE 1"/>
    <property type="match status" value="1"/>
</dbReference>
<evidence type="ECO:0000256" key="10">
    <source>
        <dbReference type="ARBA" id="ARBA00022695"/>
    </source>
</evidence>
<sequence>MRSFGDMQQALVPDVDDQGSWLSGASDEEGSGSEGRVPSPPSSDAEGTSLLDTVLLAEWEDRAEQGLFRYDVTACPTKVVPGAYGFVAQFNEGRGSKKRPTEFRVDKVLQPWDDNKFNFTKALQKEVLFQFEASDMPTKGSSFVPLAPVAGSPNLVFINVSPIEYGHVLLVPRALSKLNQQVDVPSLQLALQFAHEANNPYFRLAFNSLGAYGTVNHLHFQAYYMAAPFAVERAPTVALCCPLKHRTVHVALLKDYPVCGLVFEAGDSVEHLATVVGEACQRLSAANIPHNLFVVDCGQRVFLFPNAFARAKAQGEVPEDLLDSQVDPAGFEISGHIIFKRAKDYESAAQDNIWRLLSYASYTEADVLDMARMALAP</sequence>
<proteinExistence type="inferred from homology"/>
<evidence type="ECO:0000256" key="4">
    <source>
        <dbReference type="ARBA" id="ARBA00006451"/>
    </source>
</evidence>
<evidence type="ECO:0000256" key="12">
    <source>
        <dbReference type="ARBA" id="ARBA00022801"/>
    </source>
</evidence>
<evidence type="ECO:0000256" key="2">
    <source>
        <dbReference type="ARBA" id="ARBA00003049"/>
    </source>
</evidence>
<evidence type="ECO:0000256" key="9">
    <source>
        <dbReference type="ARBA" id="ARBA00022679"/>
    </source>
</evidence>
<dbReference type="Pfam" id="PF26216">
    <property type="entry name" value="GDPGP1_C"/>
    <property type="match status" value="1"/>
</dbReference>
<feature type="domain" description="GDPGP1-like N-terminal" evidence="15">
    <location>
        <begin position="51"/>
        <end position="223"/>
    </location>
</feature>
<evidence type="ECO:0000259" key="15">
    <source>
        <dbReference type="Pfam" id="PF26217"/>
    </source>
</evidence>
<keyword evidence="11" id="KW-0547">Nucleotide-binding</keyword>
<evidence type="ECO:0000256" key="1">
    <source>
        <dbReference type="ARBA" id="ARBA00000063"/>
    </source>
</evidence>
<comment type="subcellular location">
    <subcellularLocation>
        <location evidence="3">Cytoplasm</location>
    </subcellularLocation>
</comment>
<dbReference type="Pfam" id="PF26217">
    <property type="entry name" value="GDPGP1_N"/>
    <property type="match status" value="1"/>
</dbReference>
<comment type="similarity">
    <text evidence="4">Belongs to the GDPGP1 family.</text>
</comment>
<gene>
    <name evidence="16" type="primary">g4856</name>
    <name evidence="16" type="ORF">VP750_LOCUS4142</name>
</gene>
<keyword evidence="7" id="KW-0963">Cytoplasm</keyword>
<evidence type="ECO:0000313" key="16">
    <source>
        <dbReference type="EMBL" id="CAL5222483.1"/>
    </source>
</evidence>
<comment type="function">
    <text evidence="2">Specific and highly efficient GDP-D-glucose phosphorylase regulating the levels of GDP-D-glucose in cells.</text>
</comment>
<keyword evidence="8" id="KW-0344">Guanine-nucleotide releasing factor</keyword>
<name>A0ABP1FRC1_9CHLO</name>
<dbReference type="InterPro" id="IPR026506">
    <property type="entry name" value="GDPGP"/>
</dbReference>
<evidence type="ECO:0000256" key="3">
    <source>
        <dbReference type="ARBA" id="ARBA00004496"/>
    </source>
</evidence>
<evidence type="ECO:0000256" key="7">
    <source>
        <dbReference type="ARBA" id="ARBA00022490"/>
    </source>
</evidence>
<reference evidence="16 17" key="1">
    <citation type="submission" date="2024-06" db="EMBL/GenBank/DDBJ databases">
        <authorList>
            <person name="Kraege A."/>
            <person name="Thomma B."/>
        </authorList>
    </citation>
    <scope>NUCLEOTIDE SEQUENCE [LARGE SCALE GENOMIC DNA]</scope>
</reference>
<dbReference type="Proteomes" id="UP001497392">
    <property type="component" value="Unassembled WGS sequence"/>
</dbReference>
<evidence type="ECO:0000256" key="13">
    <source>
        <dbReference type="SAM" id="MobiDB-lite"/>
    </source>
</evidence>
<evidence type="ECO:0000256" key="11">
    <source>
        <dbReference type="ARBA" id="ARBA00022741"/>
    </source>
</evidence>
<dbReference type="EC" id="2.7.7.78" evidence="5"/>
<accession>A0ABP1FRC1</accession>
<protein>
    <recommendedName>
        <fullName evidence="6">GDP-D-glucose phosphorylase 1</fullName>
        <ecNumber evidence="5">2.7.7.78</ecNumber>
    </recommendedName>
</protein>
<comment type="catalytic activity">
    <reaction evidence="1">
        <text>GDP-alpha-D-glucose + phosphate = alpha-D-glucose 1-phosphate + GDP + H(+)</text>
        <dbReference type="Rhea" id="RHEA:30387"/>
        <dbReference type="ChEBI" id="CHEBI:15378"/>
        <dbReference type="ChEBI" id="CHEBI:43474"/>
        <dbReference type="ChEBI" id="CHEBI:58189"/>
        <dbReference type="ChEBI" id="CHEBI:58601"/>
        <dbReference type="ChEBI" id="CHEBI:62230"/>
        <dbReference type="EC" id="2.7.7.78"/>
    </reaction>
</comment>
<feature type="region of interest" description="Disordered" evidence="13">
    <location>
        <begin position="1"/>
        <end position="48"/>
    </location>
</feature>
<evidence type="ECO:0000256" key="6">
    <source>
        <dbReference type="ARBA" id="ARBA00018857"/>
    </source>
</evidence>
<dbReference type="PANTHER" id="PTHR20884:SF8">
    <property type="entry name" value="GDP-D-GLUCOSE PHOSPHORYLASE 1"/>
    <property type="match status" value="1"/>
</dbReference>
<evidence type="ECO:0000256" key="8">
    <source>
        <dbReference type="ARBA" id="ARBA00022658"/>
    </source>
</evidence>
<keyword evidence="12" id="KW-0378">Hydrolase</keyword>
<evidence type="ECO:0000256" key="5">
    <source>
        <dbReference type="ARBA" id="ARBA00012507"/>
    </source>
</evidence>